<evidence type="ECO:0000256" key="2">
    <source>
        <dbReference type="ARBA" id="ARBA00022723"/>
    </source>
</evidence>
<evidence type="ECO:0000313" key="7">
    <source>
        <dbReference type="EMBL" id="KAK5113774.1"/>
    </source>
</evidence>
<dbReference type="Gene3D" id="1.10.238.10">
    <property type="entry name" value="EF-hand"/>
    <property type="match status" value="2"/>
</dbReference>
<comment type="caution">
    <text evidence="7">The sequence shown here is derived from an EMBL/GenBank/DDBJ whole genome shotgun (WGS) entry which is preliminary data.</text>
</comment>
<dbReference type="InterPro" id="IPR002048">
    <property type="entry name" value="EF_hand_dom"/>
</dbReference>
<feature type="compositionally biased region" description="Low complexity" evidence="5">
    <location>
        <begin position="42"/>
        <end position="52"/>
    </location>
</feature>
<dbReference type="Pfam" id="PF13499">
    <property type="entry name" value="EF-hand_7"/>
    <property type="match status" value="1"/>
</dbReference>
<feature type="compositionally biased region" description="Basic and acidic residues" evidence="5">
    <location>
        <begin position="71"/>
        <end position="107"/>
    </location>
</feature>
<evidence type="ECO:0000256" key="3">
    <source>
        <dbReference type="ARBA" id="ARBA00022737"/>
    </source>
</evidence>
<feature type="compositionally biased region" description="Polar residues" evidence="5">
    <location>
        <begin position="1"/>
        <end position="11"/>
    </location>
</feature>
<reference evidence="7" key="1">
    <citation type="submission" date="2023-08" db="EMBL/GenBank/DDBJ databases">
        <title>Black Yeasts Isolated from many extreme environments.</title>
        <authorList>
            <person name="Coleine C."/>
            <person name="Stajich J.E."/>
            <person name="Selbmann L."/>
        </authorList>
    </citation>
    <scope>NUCLEOTIDE SEQUENCE</scope>
    <source>
        <strain evidence="7">CCFEE 5401</strain>
    </source>
</reference>
<protein>
    <recommendedName>
        <fullName evidence="1">Calmodulin</fullName>
    </recommendedName>
</protein>
<evidence type="ECO:0000256" key="1">
    <source>
        <dbReference type="ARBA" id="ARBA00020786"/>
    </source>
</evidence>
<feature type="domain" description="EF-hand" evidence="6">
    <location>
        <begin position="136"/>
        <end position="162"/>
    </location>
</feature>
<dbReference type="CDD" id="cd00051">
    <property type="entry name" value="EFh"/>
    <property type="match status" value="1"/>
</dbReference>
<accession>A0AAN7TF84</accession>
<feature type="compositionally biased region" description="Low complexity" evidence="5">
    <location>
        <begin position="59"/>
        <end position="70"/>
    </location>
</feature>
<evidence type="ECO:0000256" key="4">
    <source>
        <dbReference type="ARBA" id="ARBA00022837"/>
    </source>
</evidence>
<feature type="region of interest" description="Disordered" evidence="5">
    <location>
        <begin position="1"/>
        <end position="121"/>
    </location>
</feature>
<dbReference type="PANTHER" id="PTHR23048">
    <property type="entry name" value="MYOSIN LIGHT CHAIN 1, 3"/>
    <property type="match status" value="1"/>
</dbReference>
<proteinExistence type="predicted"/>
<dbReference type="GO" id="GO:0005509">
    <property type="term" value="F:calcium ion binding"/>
    <property type="evidence" value="ECO:0007669"/>
    <property type="project" value="InterPro"/>
</dbReference>
<dbReference type="AlphaFoldDB" id="A0AAN7TF84"/>
<dbReference type="InterPro" id="IPR018247">
    <property type="entry name" value="EF_Hand_1_Ca_BS"/>
</dbReference>
<sequence>MAASTTHQPFSSRAYPSGLGRGVGANTFGGTPYNNTQTPFTAQQQPQLQPQPGLGGAGASAAAAATQQQREAQRLERERQERLERERREAEERGVLEALSEEQREEVNEAVGPPHSHQLNHSESTHILTNPCAPQFSLFDLDKDNKIDYHELKVALKALGFDCPKTEILSLLQTHGAPASHPNPQIRTHDQQRPSFTGPSRLLLSHTAFQHIAAQKILSRKPEEEILRAFELFDVEGKGRIEVEDLRRVARELGEGLQEEELQAMIDEFDVRGEGGIDREAFLSICMG</sequence>
<gene>
    <name evidence="7" type="ORF">LTR62_003158</name>
</gene>
<keyword evidence="2" id="KW-0479">Metal-binding</keyword>
<evidence type="ECO:0000256" key="5">
    <source>
        <dbReference type="SAM" id="MobiDB-lite"/>
    </source>
</evidence>
<feature type="compositionally biased region" description="Polar residues" evidence="5">
    <location>
        <begin position="28"/>
        <end position="41"/>
    </location>
</feature>
<dbReference type="Pfam" id="PF13405">
    <property type="entry name" value="EF-hand_6"/>
    <property type="match status" value="1"/>
</dbReference>
<dbReference type="PROSITE" id="PS00018">
    <property type="entry name" value="EF_HAND_1"/>
    <property type="match status" value="1"/>
</dbReference>
<dbReference type="SMART" id="SM00054">
    <property type="entry name" value="EFh"/>
    <property type="match status" value="2"/>
</dbReference>
<dbReference type="FunFam" id="1.10.238.10:FF:000172">
    <property type="entry name" value="Cell division control protein"/>
    <property type="match status" value="1"/>
</dbReference>
<dbReference type="Proteomes" id="UP001310890">
    <property type="component" value="Unassembled WGS sequence"/>
</dbReference>
<keyword evidence="3" id="KW-0677">Repeat</keyword>
<evidence type="ECO:0000313" key="8">
    <source>
        <dbReference type="Proteomes" id="UP001310890"/>
    </source>
</evidence>
<dbReference type="SUPFAM" id="SSF47473">
    <property type="entry name" value="EF-hand"/>
    <property type="match status" value="1"/>
</dbReference>
<name>A0AAN7TF84_9PEZI</name>
<feature type="domain" description="EF-hand" evidence="6">
    <location>
        <begin position="221"/>
        <end position="256"/>
    </location>
</feature>
<dbReference type="EMBL" id="JAVRRL010000021">
    <property type="protein sequence ID" value="KAK5113774.1"/>
    <property type="molecule type" value="Genomic_DNA"/>
</dbReference>
<dbReference type="PANTHER" id="PTHR23048:SF48">
    <property type="entry name" value="CENTRIN 3"/>
    <property type="match status" value="1"/>
</dbReference>
<evidence type="ECO:0000259" key="6">
    <source>
        <dbReference type="PROSITE" id="PS50222"/>
    </source>
</evidence>
<dbReference type="InterPro" id="IPR050230">
    <property type="entry name" value="CALM/Myosin/TropC-like"/>
</dbReference>
<keyword evidence="4" id="KW-0106">Calcium</keyword>
<dbReference type="PROSITE" id="PS50222">
    <property type="entry name" value="EF_HAND_2"/>
    <property type="match status" value="2"/>
</dbReference>
<dbReference type="GO" id="GO:0016460">
    <property type="term" value="C:myosin II complex"/>
    <property type="evidence" value="ECO:0007669"/>
    <property type="project" value="TreeGrafter"/>
</dbReference>
<organism evidence="7 8">
    <name type="scientific">Meristemomyces frigidus</name>
    <dbReference type="NCBI Taxonomy" id="1508187"/>
    <lineage>
        <taxon>Eukaryota</taxon>
        <taxon>Fungi</taxon>
        <taxon>Dikarya</taxon>
        <taxon>Ascomycota</taxon>
        <taxon>Pezizomycotina</taxon>
        <taxon>Dothideomycetes</taxon>
        <taxon>Dothideomycetidae</taxon>
        <taxon>Mycosphaerellales</taxon>
        <taxon>Teratosphaeriaceae</taxon>
        <taxon>Meristemomyces</taxon>
    </lineage>
</organism>
<dbReference type="InterPro" id="IPR011992">
    <property type="entry name" value="EF-hand-dom_pair"/>
</dbReference>